<evidence type="ECO:0000259" key="17">
    <source>
        <dbReference type="PROSITE" id="PS51188"/>
    </source>
</evidence>
<evidence type="ECO:0000256" key="11">
    <source>
        <dbReference type="ARBA" id="ARBA00053423"/>
    </source>
</evidence>
<organism evidence="18 19">
    <name type="scientific">Acetobacterium bakii</name>
    <dbReference type="NCBI Taxonomy" id="52689"/>
    <lineage>
        <taxon>Bacteria</taxon>
        <taxon>Bacillati</taxon>
        <taxon>Bacillota</taxon>
        <taxon>Clostridia</taxon>
        <taxon>Eubacteriales</taxon>
        <taxon>Eubacteriaceae</taxon>
        <taxon>Acetobacterium</taxon>
    </lineage>
</organism>
<keyword evidence="19" id="KW-1185">Reference proteome</keyword>
<protein>
    <recommendedName>
        <fullName evidence="13 14">Chaperone protein DnaJ</fullName>
    </recommendedName>
</protein>
<comment type="function">
    <text evidence="11 14">Participates actively in the response to hyperosmotic and heat shock by preventing the aggregation of stress-denatured proteins and by disaggregating proteins, also in an autonomous, DnaK-independent fashion. Unfolded proteins bind initially to DnaJ; upon interaction with the DnaJ-bound protein, DnaK hydrolyzes its bound ATP, resulting in the formation of a stable complex. GrpE releases ADP from DnaK; ATP binding to DnaK triggers the release of the substrate protein, thus completing the reaction cycle. Several rounds of ATP-dependent interactions between DnaJ, DnaK and GrpE are required for fully efficient folding. Also involved, together with DnaK and GrpE, in the DNA replication of plasmids through activation of initiation proteins.</text>
</comment>
<feature type="repeat" description="CXXCXGXG motif" evidence="14">
    <location>
        <begin position="161"/>
        <end position="168"/>
    </location>
</feature>
<evidence type="ECO:0000256" key="7">
    <source>
        <dbReference type="ARBA" id="ARBA00022771"/>
    </source>
</evidence>
<dbReference type="Pfam" id="PF00684">
    <property type="entry name" value="DnaJ_CXXCXGXG"/>
    <property type="match status" value="1"/>
</dbReference>
<dbReference type="InterPro" id="IPR018253">
    <property type="entry name" value="DnaJ_domain_CS"/>
</dbReference>
<feature type="repeat" description="CXXCXGXG motif" evidence="14">
    <location>
        <begin position="178"/>
        <end position="185"/>
    </location>
</feature>
<dbReference type="PANTHER" id="PTHR43096:SF48">
    <property type="entry name" value="CHAPERONE PROTEIN DNAJ"/>
    <property type="match status" value="1"/>
</dbReference>
<feature type="domain" description="J" evidence="16">
    <location>
        <begin position="6"/>
        <end position="71"/>
    </location>
</feature>
<dbReference type="Gene3D" id="2.10.230.10">
    <property type="entry name" value="Heat shock protein DnaJ, cysteine-rich domain"/>
    <property type="match status" value="1"/>
</dbReference>
<keyword evidence="7 14" id="KW-0863">Zinc-finger</keyword>
<dbReference type="PATRIC" id="fig|52689.4.peg.959"/>
<dbReference type="InterPro" id="IPR001305">
    <property type="entry name" value="HSP_DnaJ_Cys-rich_dom"/>
</dbReference>
<dbReference type="SMART" id="SM00271">
    <property type="entry name" value="DnaJ"/>
    <property type="match status" value="1"/>
</dbReference>
<feature type="binding site" evidence="14">
    <location>
        <position position="221"/>
    </location>
    <ligand>
        <name>Zn(2+)</name>
        <dbReference type="ChEBI" id="CHEBI:29105"/>
        <label>1</label>
    </ligand>
</feature>
<dbReference type="Proteomes" id="UP000036873">
    <property type="component" value="Unassembled WGS sequence"/>
</dbReference>
<keyword evidence="6 14" id="KW-0677">Repeat</keyword>
<dbReference type="Pfam" id="PF01556">
    <property type="entry name" value="DnaJ_C"/>
    <property type="match status" value="1"/>
</dbReference>
<keyword evidence="5 14" id="KW-0479">Metal-binding</keyword>
<dbReference type="SUPFAM" id="SSF46565">
    <property type="entry name" value="Chaperone J-domain"/>
    <property type="match status" value="1"/>
</dbReference>
<feature type="zinc finger region" description="CR-type" evidence="15">
    <location>
        <begin position="148"/>
        <end position="230"/>
    </location>
</feature>
<dbReference type="PRINTS" id="PR00625">
    <property type="entry name" value="JDOMAIN"/>
</dbReference>
<comment type="caution">
    <text evidence="18">The sequence shown here is derived from an EMBL/GenBank/DDBJ whole genome shotgun (WGS) entry which is preliminary data.</text>
</comment>
<feature type="repeat" description="CXXCXGXG motif" evidence="14">
    <location>
        <begin position="204"/>
        <end position="211"/>
    </location>
</feature>
<evidence type="ECO:0000313" key="19">
    <source>
        <dbReference type="Proteomes" id="UP000036873"/>
    </source>
</evidence>
<reference evidence="19" key="1">
    <citation type="submission" date="2015-07" db="EMBL/GenBank/DDBJ databases">
        <title>Draft genome sequence of Acetobacterium bakii DSM 8293, a potential psychrophilic chemical producer through syngas fermentation.</title>
        <authorList>
            <person name="Song Y."/>
            <person name="Hwang S."/>
            <person name="Cho B.-K."/>
        </authorList>
    </citation>
    <scope>NUCLEOTIDE SEQUENCE [LARGE SCALE GENOMIC DNA]</scope>
    <source>
        <strain evidence="19">DSM 8239</strain>
    </source>
</reference>
<dbReference type="NCBIfam" id="NF008035">
    <property type="entry name" value="PRK10767.1"/>
    <property type="match status" value="1"/>
</dbReference>
<comment type="subcellular location">
    <subcellularLocation>
        <location evidence="1 14">Cytoplasm</location>
    </subcellularLocation>
</comment>
<evidence type="ECO:0000256" key="15">
    <source>
        <dbReference type="PROSITE-ProRule" id="PRU00546"/>
    </source>
</evidence>
<dbReference type="RefSeq" id="WP_050740012.1">
    <property type="nucleotide sequence ID" value="NZ_LGYO01000021.1"/>
</dbReference>
<dbReference type="GO" id="GO:0009408">
    <property type="term" value="P:response to heat"/>
    <property type="evidence" value="ECO:0007669"/>
    <property type="project" value="InterPro"/>
</dbReference>
<dbReference type="Gene3D" id="2.60.260.20">
    <property type="entry name" value="Urease metallochaperone UreE, N-terminal domain"/>
    <property type="match status" value="2"/>
</dbReference>
<evidence type="ECO:0000256" key="10">
    <source>
        <dbReference type="ARBA" id="ARBA00023186"/>
    </source>
</evidence>
<feature type="binding site" evidence="14">
    <location>
        <position position="207"/>
    </location>
    <ligand>
        <name>Zn(2+)</name>
        <dbReference type="ChEBI" id="CHEBI:29105"/>
        <label>2</label>
    </ligand>
</feature>
<evidence type="ECO:0000256" key="1">
    <source>
        <dbReference type="ARBA" id="ARBA00004496"/>
    </source>
</evidence>
<dbReference type="Pfam" id="PF00226">
    <property type="entry name" value="DnaJ"/>
    <property type="match status" value="1"/>
</dbReference>
<dbReference type="SUPFAM" id="SSF57938">
    <property type="entry name" value="DnaJ/Hsp40 cysteine-rich domain"/>
    <property type="match status" value="1"/>
</dbReference>
<dbReference type="InterPro" id="IPR036410">
    <property type="entry name" value="HSP_DnaJ_Cys-rich_dom_sf"/>
</dbReference>
<feature type="binding site" evidence="14">
    <location>
        <position position="161"/>
    </location>
    <ligand>
        <name>Zn(2+)</name>
        <dbReference type="ChEBI" id="CHEBI:29105"/>
        <label>1</label>
    </ligand>
</feature>
<dbReference type="InterPro" id="IPR002939">
    <property type="entry name" value="DnaJ_C"/>
</dbReference>
<keyword evidence="10 14" id="KW-0143">Chaperone</keyword>
<dbReference type="InterPro" id="IPR036869">
    <property type="entry name" value="J_dom_sf"/>
</dbReference>
<dbReference type="CDD" id="cd10747">
    <property type="entry name" value="DnaJ_C"/>
    <property type="match status" value="1"/>
</dbReference>
<evidence type="ECO:0000259" key="16">
    <source>
        <dbReference type="PROSITE" id="PS50076"/>
    </source>
</evidence>
<evidence type="ECO:0000256" key="14">
    <source>
        <dbReference type="HAMAP-Rule" id="MF_01152"/>
    </source>
</evidence>
<keyword evidence="9 14" id="KW-0346">Stress response</keyword>
<dbReference type="InterPro" id="IPR008971">
    <property type="entry name" value="HSP40/DnaJ_pept-bd"/>
</dbReference>
<dbReference type="FunFam" id="2.60.260.20:FF:000004">
    <property type="entry name" value="Molecular chaperone DnaJ"/>
    <property type="match status" value="1"/>
</dbReference>
<dbReference type="InterPro" id="IPR012724">
    <property type="entry name" value="DnaJ"/>
</dbReference>
<comment type="domain">
    <text evidence="14">The J domain is necessary and sufficient to stimulate DnaK ATPase activity. Zinc center 1 plays an important role in the autonomous, DnaK-independent chaperone activity of DnaJ. Zinc center 2 is essential for interaction with DnaK and for DnaJ activity.</text>
</comment>
<evidence type="ECO:0000256" key="12">
    <source>
        <dbReference type="ARBA" id="ARBA00061004"/>
    </source>
</evidence>
<dbReference type="GO" id="GO:0006260">
    <property type="term" value="P:DNA replication"/>
    <property type="evidence" value="ECO:0007669"/>
    <property type="project" value="UniProtKB-KW"/>
</dbReference>
<dbReference type="FunFam" id="1.10.287.110:FF:000034">
    <property type="entry name" value="Chaperone protein DnaJ"/>
    <property type="match status" value="1"/>
</dbReference>
<feature type="binding site" evidence="14">
    <location>
        <position position="204"/>
    </location>
    <ligand>
        <name>Zn(2+)</name>
        <dbReference type="ChEBI" id="CHEBI:29105"/>
        <label>2</label>
    </ligand>
</feature>
<feature type="binding site" evidence="14">
    <location>
        <position position="218"/>
    </location>
    <ligand>
        <name>Zn(2+)</name>
        <dbReference type="ChEBI" id="CHEBI:29105"/>
        <label>1</label>
    </ligand>
</feature>
<feature type="repeat" description="CXXCXGXG motif" evidence="14">
    <location>
        <begin position="218"/>
        <end position="225"/>
    </location>
</feature>
<dbReference type="GO" id="GO:0042026">
    <property type="term" value="P:protein refolding"/>
    <property type="evidence" value="ECO:0007669"/>
    <property type="project" value="TreeGrafter"/>
</dbReference>
<feature type="binding site" evidence="14">
    <location>
        <position position="178"/>
    </location>
    <ligand>
        <name>Zn(2+)</name>
        <dbReference type="ChEBI" id="CHEBI:29105"/>
        <label>2</label>
    </ligand>
</feature>
<name>A0A0L6U0H6_9FIRM</name>
<dbReference type="PANTHER" id="PTHR43096">
    <property type="entry name" value="DNAJ HOMOLOG 1, MITOCHONDRIAL-RELATED"/>
    <property type="match status" value="1"/>
</dbReference>
<dbReference type="OrthoDB" id="9779889at2"/>
<feature type="binding site" evidence="14">
    <location>
        <position position="181"/>
    </location>
    <ligand>
        <name>Zn(2+)</name>
        <dbReference type="ChEBI" id="CHEBI:29105"/>
        <label>2</label>
    </ligand>
</feature>
<accession>A0A0L6U0H6</accession>
<dbReference type="GO" id="GO:0008270">
    <property type="term" value="F:zinc ion binding"/>
    <property type="evidence" value="ECO:0007669"/>
    <property type="project" value="UniProtKB-UniRule"/>
</dbReference>
<comment type="subunit">
    <text evidence="2 14">Homodimer.</text>
</comment>
<dbReference type="NCBIfam" id="TIGR02349">
    <property type="entry name" value="DnaJ_bact"/>
    <property type="match status" value="1"/>
</dbReference>
<evidence type="ECO:0000256" key="5">
    <source>
        <dbReference type="ARBA" id="ARBA00022723"/>
    </source>
</evidence>
<dbReference type="FunFam" id="2.10.230.10:FF:000002">
    <property type="entry name" value="Molecular chaperone DnaJ"/>
    <property type="match status" value="1"/>
</dbReference>
<dbReference type="PROSITE" id="PS50076">
    <property type="entry name" value="DNAJ_2"/>
    <property type="match status" value="1"/>
</dbReference>
<dbReference type="STRING" id="52689.AKG39_08770"/>
<proteinExistence type="inferred from homology"/>
<dbReference type="GO" id="GO:0051082">
    <property type="term" value="F:unfolded protein binding"/>
    <property type="evidence" value="ECO:0007669"/>
    <property type="project" value="UniProtKB-UniRule"/>
</dbReference>
<comment type="cofactor">
    <cofactor evidence="14">
        <name>Zn(2+)</name>
        <dbReference type="ChEBI" id="CHEBI:29105"/>
    </cofactor>
    <text evidence="14">Binds 2 Zn(2+) ions per monomer.</text>
</comment>
<keyword evidence="4 14" id="KW-0235">DNA replication</keyword>
<dbReference type="InterPro" id="IPR001623">
    <property type="entry name" value="DnaJ_domain"/>
</dbReference>
<evidence type="ECO:0000256" key="13">
    <source>
        <dbReference type="ARBA" id="ARBA00067609"/>
    </source>
</evidence>
<evidence type="ECO:0000256" key="2">
    <source>
        <dbReference type="ARBA" id="ARBA00011738"/>
    </source>
</evidence>
<dbReference type="SUPFAM" id="SSF49493">
    <property type="entry name" value="HSP40/DnaJ peptide-binding domain"/>
    <property type="match status" value="2"/>
</dbReference>
<dbReference type="GO" id="GO:0031072">
    <property type="term" value="F:heat shock protein binding"/>
    <property type="evidence" value="ECO:0007669"/>
    <property type="project" value="InterPro"/>
</dbReference>
<dbReference type="CDD" id="cd06257">
    <property type="entry name" value="DnaJ"/>
    <property type="match status" value="1"/>
</dbReference>
<dbReference type="CDD" id="cd10719">
    <property type="entry name" value="DnaJ_zf"/>
    <property type="match status" value="1"/>
</dbReference>
<evidence type="ECO:0000256" key="9">
    <source>
        <dbReference type="ARBA" id="ARBA00023016"/>
    </source>
</evidence>
<keyword evidence="3 14" id="KW-0963">Cytoplasm</keyword>
<dbReference type="PROSITE" id="PS00636">
    <property type="entry name" value="DNAJ_1"/>
    <property type="match status" value="1"/>
</dbReference>
<comment type="similarity">
    <text evidence="12 14">Belongs to the DnaJ family.</text>
</comment>
<dbReference type="GO" id="GO:0005737">
    <property type="term" value="C:cytoplasm"/>
    <property type="evidence" value="ECO:0007669"/>
    <property type="project" value="UniProtKB-SubCell"/>
</dbReference>
<keyword evidence="8 14" id="KW-0862">Zinc</keyword>
<sequence>MSEKRDYYEVLGVNKNASADEIKKAYRKRAMEFHPDKNPGNDAAEEKFKEANEAYEILSDADKKAAYDQYGHAGVNNNAGGGGAGGYGGFGGGGFSGGGGFEDIFGDIFSAFGGGGGFGGGGRSRARSNRGSDMKISLNLSFHEAVFGVEKKIKIKRKEECSVCHGSGAQKGSDVKTCDQCGGAGQVYVRQQTPFGTIQQVQECDKCHGEGKVIDKPCPQCHGSGVEAKERTISIKIPAGVDNGSVLPLRGQGNAGPNHGPSGDLFVYISVKEDLIFKRSGDDVHYELPITYAQAAMGDNIVVPTIDTKIKLKIPEGTQNGKVFRLKGKGIPNVNGHGRGDQFITVKVEVPRKLTREQRRILEEYAEATGMDAHPEAKRFWARIHAEEKEKGPKKES</sequence>
<evidence type="ECO:0000256" key="6">
    <source>
        <dbReference type="ARBA" id="ARBA00022737"/>
    </source>
</evidence>
<dbReference type="AlphaFoldDB" id="A0A0L6U0H6"/>
<dbReference type="Gene3D" id="1.10.287.110">
    <property type="entry name" value="DnaJ domain"/>
    <property type="match status" value="1"/>
</dbReference>
<evidence type="ECO:0000256" key="3">
    <source>
        <dbReference type="ARBA" id="ARBA00022490"/>
    </source>
</evidence>
<feature type="binding site" evidence="14">
    <location>
        <position position="164"/>
    </location>
    <ligand>
        <name>Zn(2+)</name>
        <dbReference type="ChEBI" id="CHEBI:29105"/>
        <label>1</label>
    </ligand>
</feature>
<dbReference type="EMBL" id="LGYO01000021">
    <property type="protein sequence ID" value="KNZ42021.1"/>
    <property type="molecule type" value="Genomic_DNA"/>
</dbReference>
<gene>
    <name evidence="14" type="primary">dnaJ</name>
    <name evidence="18" type="ORF">AKG39_08770</name>
</gene>
<dbReference type="HAMAP" id="MF_01152">
    <property type="entry name" value="DnaJ"/>
    <property type="match status" value="1"/>
</dbReference>
<dbReference type="PROSITE" id="PS51188">
    <property type="entry name" value="ZF_CR"/>
    <property type="match status" value="1"/>
</dbReference>
<dbReference type="GO" id="GO:0005524">
    <property type="term" value="F:ATP binding"/>
    <property type="evidence" value="ECO:0007669"/>
    <property type="project" value="InterPro"/>
</dbReference>
<evidence type="ECO:0000313" key="18">
    <source>
        <dbReference type="EMBL" id="KNZ42021.1"/>
    </source>
</evidence>
<evidence type="ECO:0000256" key="8">
    <source>
        <dbReference type="ARBA" id="ARBA00022833"/>
    </source>
</evidence>
<evidence type="ECO:0000256" key="4">
    <source>
        <dbReference type="ARBA" id="ARBA00022705"/>
    </source>
</evidence>
<feature type="domain" description="CR-type" evidence="17">
    <location>
        <begin position="148"/>
        <end position="230"/>
    </location>
</feature>